<dbReference type="AlphaFoldDB" id="A0A445HCV4"/>
<comment type="caution">
    <text evidence="1">The sequence shown here is derived from an EMBL/GenBank/DDBJ whole genome shotgun (WGS) entry which is preliminary data.</text>
</comment>
<evidence type="ECO:0000313" key="1">
    <source>
        <dbReference type="EMBL" id="RZB71475.1"/>
    </source>
</evidence>
<dbReference type="EMBL" id="QZWG01000013">
    <property type="protein sequence ID" value="RZB71475.1"/>
    <property type="molecule type" value="Genomic_DNA"/>
</dbReference>
<name>A0A445HCV4_GLYSO</name>
<gene>
    <name evidence="1" type="ORF">D0Y65_036105</name>
</gene>
<protein>
    <submittedName>
        <fullName evidence="1">Uncharacterized protein</fullName>
    </submittedName>
</protein>
<accession>A0A445HCV4</accession>
<dbReference type="Proteomes" id="UP000289340">
    <property type="component" value="Chromosome 13"/>
</dbReference>
<reference evidence="1 2" key="1">
    <citation type="submission" date="2018-09" db="EMBL/GenBank/DDBJ databases">
        <title>A high-quality reference genome of wild soybean provides a powerful tool to mine soybean genomes.</title>
        <authorList>
            <person name="Xie M."/>
            <person name="Chung C.Y.L."/>
            <person name="Li M.-W."/>
            <person name="Wong F.-L."/>
            <person name="Chan T.-F."/>
            <person name="Lam H.-M."/>
        </authorList>
    </citation>
    <scope>NUCLEOTIDE SEQUENCE [LARGE SCALE GENOMIC DNA]</scope>
    <source>
        <strain evidence="2">cv. W05</strain>
        <tissue evidence="1">Hypocotyl of etiolated seedlings</tissue>
    </source>
</reference>
<evidence type="ECO:0000313" key="2">
    <source>
        <dbReference type="Proteomes" id="UP000289340"/>
    </source>
</evidence>
<keyword evidence="2" id="KW-1185">Reference proteome</keyword>
<proteinExistence type="predicted"/>
<sequence length="76" mass="8495">MRMSTKKSGVGMRIVDGKGVNDEEKIKPSRADERDDLAVVDLLRELKETCSNQEGSVFVIFFLRQAFSSAHVVQPP</sequence>
<organism evidence="1 2">
    <name type="scientific">Glycine soja</name>
    <name type="common">Wild soybean</name>
    <dbReference type="NCBI Taxonomy" id="3848"/>
    <lineage>
        <taxon>Eukaryota</taxon>
        <taxon>Viridiplantae</taxon>
        <taxon>Streptophyta</taxon>
        <taxon>Embryophyta</taxon>
        <taxon>Tracheophyta</taxon>
        <taxon>Spermatophyta</taxon>
        <taxon>Magnoliopsida</taxon>
        <taxon>eudicotyledons</taxon>
        <taxon>Gunneridae</taxon>
        <taxon>Pentapetalae</taxon>
        <taxon>rosids</taxon>
        <taxon>fabids</taxon>
        <taxon>Fabales</taxon>
        <taxon>Fabaceae</taxon>
        <taxon>Papilionoideae</taxon>
        <taxon>50 kb inversion clade</taxon>
        <taxon>NPAAA clade</taxon>
        <taxon>indigoferoid/millettioid clade</taxon>
        <taxon>Phaseoleae</taxon>
        <taxon>Glycine</taxon>
        <taxon>Glycine subgen. Soja</taxon>
    </lineage>
</organism>